<evidence type="ECO:0000313" key="3">
    <source>
        <dbReference type="Proteomes" id="UP000003973"/>
    </source>
</evidence>
<protein>
    <recommendedName>
        <fullName evidence="1">SGNH hydrolase-type esterase domain-containing protein</fullName>
    </recommendedName>
</protein>
<dbReference type="GO" id="GO:0004622">
    <property type="term" value="F:phosphatidylcholine lysophospholipase activity"/>
    <property type="evidence" value="ECO:0007669"/>
    <property type="project" value="TreeGrafter"/>
</dbReference>
<name>C3X6R3_9BURK</name>
<comment type="caution">
    <text evidence="2">The sequence shown here is derived from an EMBL/GenBank/DDBJ whole genome shotgun (WGS) entry which is preliminary data.</text>
</comment>
<feature type="domain" description="SGNH hydrolase-type esterase" evidence="1">
    <location>
        <begin position="43"/>
        <end position="201"/>
    </location>
</feature>
<gene>
    <name evidence="2" type="ORF">OFAG_02052</name>
</gene>
<dbReference type="CDD" id="cd01822">
    <property type="entry name" value="Lysophospholipase_L1_like"/>
    <property type="match status" value="1"/>
</dbReference>
<dbReference type="InterPro" id="IPR051532">
    <property type="entry name" value="Ester_Hydrolysis_Enzymes"/>
</dbReference>
<accession>C3X6R3</accession>
<dbReference type="Proteomes" id="UP000003973">
    <property type="component" value="Unassembled WGS sequence"/>
</dbReference>
<proteinExistence type="predicted"/>
<evidence type="ECO:0000259" key="1">
    <source>
        <dbReference type="Pfam" id="PF13472"/>
    </source>
</evidence>
<dbReference type="HOGENOM" id="CLU_051180_3_0_4"/>
<dbReference type="PANTHER" id="PTHR30383">
    <property type="entry name" value="THIOESTERASE 1/PROTEASE 1/LYSOPHOSPHOLIPASE L1"/>
    <property type="match status" value="1"/>
</dbReference>
<organism evidence="2 3">
    <name type="scientific">Oxalobacter paraformigenes</name>
    <dbReference type="NCBI Taxonomy" id="556268"/>
    <lineage>
        <taxon>Bacteria</taxon>
        <taxon>Pseudomonadati</taxon>
        <taxon>Pseudomonadota</taxon>
        <taxon>Betaproteobacteria</taxon>
        <taxon>Burkholderiales</taxon>
        <taxon>Oxalobacteraceae</taxon>
        <taxon>Oxalobacter</taxon>
    </lineage>
</organism>
<dbReference type="eggNOG" id="COG2755">
    <property type="taxonomic scope" value="Bacteria"/>
</dbReference>
<evidence type="ECO:0000313" key="2">
    <source>
        <dbReference type="EMBL" id="EEO28898.1"/>
    </source>
</evidence>
<dbReference type="InterPro" id="IPR013830">
    <property type="entry name" value="SGNH_hydro"/>
</dbReference>
<dbReference type="SUPFAM" id="SSF52266">
    <property type="entry name" value="SGNH hydrolase"/>
    <property type="match status" value="1"/>
</dbReference>
<dbReference type="AlphaFoldDB" id="C3X6R3"/>
<dbReference type="EMBL" id="ACDP02000005">
    <property type="protein sequence ID" value="EEO28898.1"/>
    <property type="molecule type" value="Genomic_DNA"/>
</dbReference>
<sequence length="219" mass="24433">MRVTSVFKGRRSGFRLRHVFVVPLLLCLFIGNRVYSAPKTVLVLGDSLSAEYGLERNTGWVRLLDERLKKSYPDVKVVNASLSGETTAGGKARLPALLKRYVPSVVIIELGGNDGLRGFPVKTIQANLSDMIDSIKKEKGNVLLLGMEIPPNYGSSYTRDFSNVYRTVSKKDKVTLVPFFLKNVADKAELFQADRIHPTVQAQPVLLDNVWPYLKPLLN</sequence>
<dbReference type="InterPro" id="IPR036514">
    <property type="entry name" value="SGNH_hydro_sf"/>
</dbReference>
<dbReference type="Pfam" id="PF13472">
    <property type="entry name" value="Lipase_GDSL_2"/>
    <property type="match status" value="1"/>
</dbReference>
<dbReference type="PANTHER" id="PTHR30383:SF24">
    <property type="entry name" value="THIOESTERASE 1_PROTEASE 1_LYSOPHOSPHOLIPASE L1"/>
    <property type="match status" value="1"/>
</dbReference>
<reference evidence="2" key="1">
    <citation type="submission" date="2011-10" db="EMBL/GenBank/DDBJ databases">
        <title>The Genome Sequence of Oxalobacter formigenes HOxBLS.</title>
        <authorList>
            <consortium name="The Broad Institute Genome Sequencing Platform"/>
            <person name="Earl A."/>
            <person name="Ward D."/>
            <person name="Feldgarden M."/>
            <person name="Gevers D."/>
            <person name="Allison M.J."/>
            <person name="Humphrey S."/>
            <person name="Young S.K."/>
            <person name="Zeng Q."/>
            <person name="Gargeya S."/>
            <person name="Fitzgerald M."/>
            <person name="Haas B."/>
            <person name="Abouelleil A."/>
            <person name="Alvarado L."/>
            <person name="Arachchi H.M."/>
            <person name="Berlin A."/>
            <person name="Brown A."/>
            <person name="Chapman S.B."/>
            <person name="Chen Z."/>
            <person name="Dunbar C."/>
            <person name="Freedman E."/>
            <person name="Gearin G."/>
            <person name="Goldberg J."/>
            <person name="Griggs A."/>
            <person name="Gujja S."/>
            <person name="Heiman D."/>
            <person name="Howarth C."/>
            <person name="Larson L."/>
            <person name="Lui A."/>
            <person name="MacDonald P.J.P."/>
            <person name="Montmayeur A."/>
            <person name="Murphy C."/>
            <person name="Neiman D."/>
            <person name="Pearson M."/>
            <person name="Priest M."/>
            <person name="Roberts A."/>
            <person name="Saif S."/>
            <person name="Shea T."/>
            <person name="Shenoy N."/>
            <person name="Sisk P."/>
            <person name="Stolte C."/>
            <person name="Sykes S."/>
            <person name="Wortman J."/>
            <person name="Nusbaum C."/>
            <person name="Birren B."/>
        </authorList>
    </citation>
    <scope>NUCLEOTIDE SEQUENCE [LARGE SCALE GENOMIC DNA]</scope>
    <source>
        <strain evidence="2">HOxBLS</strain>
    </source>
</reference>
<keyword evidence="3" id="KW-1185">Reference proteome</keyword>
<dbReference type="Gene3D" id="3.40.50.1110">
    <property type="entry name" value="SGNH hydrolase"/>
    <property type="match status" value="1"/>
</dbReference>